<dbReference type="InterPro" id="IPR012340">
    <property type="entry name" value="NA-bd_OB-fold"/>
</dbReference>
<dbReference type="Pfam" id="PF08402">
    <property type="entry name" value="TOBE_2"/>
    <property type="match status" value="1"/>
</dbReference>
<evidence type="ECO:0000313" key="8">
    <source>
        <dbReference type="EMBL" id="MBB3708489.1"/>
    </source>
</evidence>
<dbReference type="RefSeq" id="WP_067963199.1">
    <property type="nucleotide sequence ID" value="NZ_CP015005.1"/>
</dbReference>
<dbReference type="PANTHER" id="PTHR43875:SF14">
    <property type="entry name" value="ABC TRANSPORTER ATP-BINDING PROTEIN"/>
    <property type="match status" value="1"/>
</dbReference>
<feature type="domain" description="ABC transporter" evidence="6">
    <location>
        <begin position="4"/>
        <end position="234"/>
    </location>
</feature>
<dbReference type="AlphaFoldDB" id="A0AAC8YT10"/>
<keyword evidence="3" id="KW-0813">Transport</keyword>
<dbReference type="InterPro" id="IPR027417">
    <property type="entry name" value="P-loop_NTPase"/>
</dbReference>
<dbReference type="GO" id="GO:0005524">
    <property type="term" value="F:ATP binding"/>
    <property type="evidence" value="ECO:0007669"/>
    <property type="project" value="UniProtKB-KW"/>
</dbReference>
<evidence type="ECO:0000313" key="7">
    <source>
        <dbReference type="EMBL" id="AMS43056.1"/>
    </source>
</evidence>
<dbReference type="InterPro" id="IPR003593">
    <property type="entry name" value="AAA+_ATPase"/>
</dbReference>
<dbReference type="KEGG" id="aak:AA2016_4139"/>
<dbReference type="SUPFAM" id="SSF52540">
    <property type="entry name" value="P-loop containing nucleoside triphosphate hydrolases"/>
    <property type="match status" value="1"/>
</dbReference>
<dbReference type="EMBL" id="CP015005">
    <property type="protein sequence ID" value="AMS43056.1"/>
    <property type="molecule type" value="Genomic_DNA"/>
</dbReference>
<evidence type="ECO:0000256" key="4">
    <source>
        <dbReference type="ARBA" id="ARBA00022741"/>
    </source>
</evidence>
<name>A0AAC8YT10_AMIAI</name>
<accession>A0AAC8YT10</accession>
<evidence type="ECO:0000313" key="10">
    <source>
        <dbReference type="Proteomes" id="UP000577697"/>
    </source>
</evidence>
<proteinExistence type="inferred from homology"/>
<dbReference type="InterPro" id="IPR015855">
    <property type="entry name" value="ABC_transpr_MalK-like"/>
</dbReference>
<dbReference type="GO" id="GO:0055052">
    <property type="term" value="C:ATP-binding cassette (ABC) transporter complex, substrate-binding subunit-containing"/>
    <property type="evidence" value="ECO:0007669"/>
    <property type="project" value="TreeGrafter"/>
</dbReference>
<dbReference type="NCBIfam" id="NF008653">
    <property type="entry name" value="PRK11650.1"/>
    <property type="match status" value="1"/>
</dbReference>
<dbReference type="Gene3D" id="2.40.50.100">
    <property type="match status" value="1"/>
</dbReference>
<dbReference type="GO" id="GO:0008643">
    <property type="term" value="P:carbohydrate transport"/>
    <property type="evidence" value="ECO:0007669"/>
    <property type="project" value="InterPro"/>
</dbReference>
<dbReference type="GO" id="GO:0016887">
    <property type="term" value="F:ATP hydrolysis activity"/>
    <property type="evidence" value="ECO:0007669"/>
    <property type="project" value="InterPro"/>
</dbReference>
<keyword evidence="10" id="KW-1185">Reference proteome</keyword>
<keyword evidence="5 7" id="KW-0067">ATP-binding</keyword>
<evidence type="ECO:0000256" key="2">
    <source>
        <dbReference type="ARBA" id="ARBA00005417"/>
    </source>
</evidence>
<dbReference type="InterPro" id="IPR013611">
    <property type="entry name" value="Transp-assoc_OB_typ2"/>
</dbReference>
<evidence type="ECO:0000256" key="1">
    <source>
        <dbReference type="ARBA" id="ARBA00004417"/>
    </source>
</evidence>
<dbReference type="PANTHER" id="PTHR43875">
    <property type="entry name" value="MALTODEXTRIN IMPORT ATP-BINDING PROTEIN MSMX"/>
    <property type="match status" value="1"/>
</dbReference>
<protein>
    <submittedName>
        <fullName evidence="8">Multiple sugar transport system ATP-binding protein</fullName>
    </submittedName>
    <submittedName>
        <fullName evidence="7">Sugar ABC transporter, ATP-binding protein</fullName>
    </submittedName>
</protein>
<evidence type="ECO:0000256" key="5">
    <source>
        <dbReference type="ARBA" id="ARBA00022840"/>
    </source>
</evidence>
<organism evidence="7 9">
    <name type="scientific">Aminobacter aminovorans</name>
    <name type="common">Chelatobacter heintzii</name>
    <dbReference type="NCBI Taxonomy" id="83263"/>
    <lineage>
        <taxon>Bacteria</taxon>
        <taxon>Pseudomonadati</taxon>
        <taxon>Pseudomonadota</taxon>
        <taxon>Alphaproteobacteria</taxon>
        <taxon>Hyphomicrobiales</taxon>
        <taxon>Phyllobacteriaceae</taxon>
        <taxon>Aminobacter</taxon>
    </lineage>
</organism>
<dbReference type="Pfam" id="PF00005">
    <property type="entry name" value="ABC_tran"/>
    <property type="match status" value="1"/>
</dbReference>
<dbReference type="EMBL" id="JACICB010000020">
    <property type="protein sequence ID" value="MBB3708489.1"/>
    <property type="molecule type" value="Genomic_DNA"/>
</dbReference>
<evidence type="ECO:0000256" key="3">
    <source>
        <dbReference type="ARBA" id="ARBA00022448"/>
    </source>
</evidence>
<reference evidence="8 10" key="2">
    <citation type="submission" date="2020-08" db="EMBL/GenBank/DDBJ databases">
        <title>Genomic Encyclopedia of Type Strains, Phase IV (KMG-IV): sequencing the most valuable type-strain genomes for metagenomic binning, comparative biology and taxonomic classification.</title>
        <authorList>
            <person name="Goeker M."/>
        </authorList>
    </citation>
    <scope>NUCLEOTIDE SEQUENCE [LARGE SCALE GENOMIC DNA]</scope>
    <source>
        <strain evidence="8 10">DSM 10368</strain>
    </source>
</reference>
<dbReference type="PROSITE" id="PS50893">
    <property type="entry name" value="ABC_TRANSPORTER_2"/>
    <property type="match status" value="1"/>
</dbReference>
<sequence>MSALDIQNIRKSYGAVETLKGIDIALQSGEFLVLLGSSGCGKSTLLNIIAGLAEATSGDIRIAGRSILGVHPKDRDIAMVFQSYALYPNLSVRRNIGFGLEMRKVPLAEREKAVAEASRLLQIEPLLDRKPSQLSGGQRQRVAIGRALVRKPQVFLFDEPLSNLDAKLRLEMRTELKRLHQILKTTVVYVTHDQIEAMTLATRIAVMKDGRIEQLGTPEEIYNQPATLYVAGFVGAPPMNMIDVEVDNGALRIVGSEVRLRLPDRFRPLLQAPVVQDKTRLALGIRPEALRLASLDQAGDQAGGHVLPVRIEVVELTGPELVATARIGPQKLTACLAPRARVGQGDVAAFAVDDDALHLFDPATGQALLA</sequence>
<dbReference type="Proteomes" id="UP000577697">
    <property type="component" value="Unassembled WGS sequence"/>
</dbReference>
<dbReference type="SUPFAM" id="SSF50331">
    <property type="entry name" value="MOP-like"/>
    <property type="match status" value="1"/>
</dbReference>
<dbReference type="InterPro" id="IPR017871">
    <property type="entry name" value="ABC_transporter-like_CS"/>
</dbReference>
<comment type="similarity">
    <text evidence="2">Belongs to the ABC transporter superfamily.</text>
</comment>
<dbReference type="Gene3D" id="2.40.50.140">
    <property type="entry name" value="Nucleic acid-binding proteins"/>
    <property type="match status" value="1"/>
</dbReference>
<gene>
    <name evidence="7" type="ORF">AA2016_4139</name>
    <name evidence="8" type="ORF">FHS67_004829</name>
</gene>
<dbReference type="SMART" id="SM00382">
    <property type="entry name" value="AAA"/>
    <property type="match status" value="1"/>
</dbReference>
<dbReference type="InterPro" id="IPR047641">
    <property type="entry name" value="ABC_transpr_MalK/UgpC-like"/>
</dbReference>
<dbReference type="Gene3D" id="3.40.50.300">
    <property type="entry name" value="P-loop containing nucleotide triphosphate hydrolases"/>
    <property type="match status" value="1"/>
</dbReference>
<dbReference type="Proteomes" id="UP000075755">
    <property type="component" value="Chromosome"/>
</dbReference>
<dbReference type="PROSITE" id="PS00211">
    <property type="entry name" value="ABC_TRANSPORTER_1"/>
    <property type="match status" value="1"/>
</dbReference>
<evidence type="ECO:0000259" key="6">
    <source>
        <dbReference type="PROSITE" id="PS50893"/>
    </source>
</evidence>
<dbReference type="CDD" id="cd03301">
    <property type="entry name" value="ABC_MalK_N"/>
    <property type="match status" value="1"/>
</dbReference>
<dbReference type="FunFam" id="3.40.50.300:FF:000042">
    <property type="entry name" value="Maltose/maltodextrin ABC transporter, ATP-binding protein"/>
    <property type="match status" value="1"/>
</dbReference>
<dbReference type="InterPro" id="IPR003439">
    <property type="entry name" value="ABC_transporter-like_ATP-bd"/>
</dbReference>
<keyword evidence="8" id="KW-0762">Sugar transport</keyword>
<evidence type="ECO:0000313" key="9">
    <source>
        <dbReference type="Proteomes" id="UP000075755"/>
    </source>
</evidence>
<dbReference type="InterPro" id="IPR008995">
    <property type="entry name" value="Mo/tungstate-bd_C_term_dom"/>
</dbReference>
<comment type="subcellular location">
    <subcellularLocation>
        <location evidence="1">Cell inner membrane</location>
        <topology evidence="1">Peripheral membrane protein</topology>
    </subcellularLocation>
</comment>
<keyword evidence="4" id="KW-0547">Nucleotide-binding</keyword>
<dbReference type="GO" id="GO:0140359">
    <property type="term" value="F:ABC-type transporter activity"/>
    <property type="evidence" value="ECO:0007669"/>
    <property type="project" value="InterPro"/>
</dbReference>
<reference evidence="7 9" key="1">
    <citation type="submission" date="2016-03" db="EMBL/GenBank/DDBJ databases">
        <title>Complete genome of Aminobacter aminovorans KCTC 2477.</title>
        <authorList>
            <person name="Kim K.M."/>
        </authorList>
    </citation>
    <scope>NUCLEOTIDE SEQUENCE [LARGE SCALE GENOMIC DNA]</scope>
    <source>
        <strain evidence="7 9">KCTC 2477</strain>
    </source>
</reference>